<evidence type="ECO:0000259" key="11">
    <source>
        <dbReference type="PROSITE" id="PS50979"/>
    </source>
</evidence>
<dbReference type="PROSITE" id="PS00867">
    <property type="entry name" value="CPSASE_2"/>
    <property type="match status" value="1"/>
</dbReference>
<organism evidence="12 13">
    <name type="scientific">Viridothelium virens</name>
    <name type="common">Speckled blister lichen</name>
    <name type="synonym">Trypethelium virens</name>
    <dbReference type="NCBI Taxonomy" id="1048519"/>
    <lineage>
        <taxon>Eukaryota</taxon>
        <taxon>Fungi</taxon>
        <taxon>Dikarya</taxon>
        <taxon>Ascomycota</taxon>
        <taxon>Pezizomycotina</taxon>
        <taxon>Dothideomycetes</taxon>
        <taxon>Dothideomycetes incertae sedis</taxon>
        <taxon>Trypetheliales</taxon>
        <taxon>Trypetheliaceae</taxon>
        <taxon>Viridothelium</taxon>
    </lineage>
</organism>
<evidence type="ECO:0000313" key="12">
    <source>
        <dbReference type="EMBL" id="KAF2232121.1"/>
    </source>
</evidence>
<keyword evidence="5 7" id="KW-0067">ATP-binding</keyword>
<evidence type="ECO:0000256" key="3">
    <source>
        <dbReference type="ARBA" id="ARBA00022741"/>
    </source>
</evidence>
<keyword evidence="6" id="KW-0092">Biotin</keyword>
<keyword evidence="3 7" id="KW-0547">Nucleotide-binding</keyword>
<dbReference type="InterPro" id="IPR011761">
    <property type="entry name" value="ATP-grasp"/>
</dbReference>
<dbReference type="Pfam" id="PF02785">
    <property type="entry name" value="Biotin_carb_C"/>
    <property type="match status" value="1"/>
</dbReference>
<keyword evidence="8" id="KW-0175">Coiled coil</keyword>
<evidence type="ECO:0000256" key="1">
    <source>
        <dbReference type="ARBA" id="ARBA00001953"/>
    </source>
</evidence>
<dbReference type="Gene3D" id="2.40.50.100">
    <property type="match status" value="1"/>
</dbReference>
<dbReference type="Pfam" id="PF00364">
    <property type="entry name" value="Biotin_lipoyl"/>
    <property type="match status" value="1"/>
</dbReference>
<dbReference type="SUPFAM" id="SSF51246">
    <property type="entry name" value="Rudiment single hybrid motif"/>
    <property type="match status" value="1"/>
</dbReference>
<dbReference type="Pfam" id="PF02626">
    <property type="entry name" value="CT_A_B"/>
    <property type="match status" value="1"/>
</dbReference>
<dbReference type="Gene3D" id="3.30.470.20">
    <property type="entry name" value="ATP-grasp fold, B domain"/>
    <property type="match status" value="1"/>
</dbReference>
<dbReference type="InterPro" id="IPR005481">
    <property type="entry name" value="BC-like_N"/>
</dbReference>
<dbReference type="SMART" id="SM00796">
    <property type="entry name" value="AHS1"/>
    <property type="match status" value="1"/>
</dbReference>
<dbReference type="InterPro" id="IPR011054">
    <property type="entry name" value="Rudment_hybrid_motif"/>
</dbReference>
<dbReference type="InterPro" id="IPR011053">
    <property type="entry name" value="Single_hybrid_motif"/>
</dbReference>
<dbReference type="InterPro" id="IPR003778">
    <property type="entry name" value="CT_A_B"/>
</dbReference>
<dbReference type="PROSITE" id="PS00188">
    <property type="entry name" value="BIOTIN"/>
    <property type="match status" value="1"/>
</dbReference>
<dbReference type="InterPro" id="IPR050856">
    <property type="entry name" value="Biotin_carboxylase_complex"/>
</dbReference>
<dbReference type="Proteomes" id="UP000800092">
    <property type="component" value="Unassembled WGS sequence"/>
</dbReference>
<keyword evidence="2" id="KW-0436">Ligase</keyword>
<accession>A0A6A6H2M4</accession>
<comment type="cofactor">
    <cofactor evidence="1">
        <name>biotin</name>
        <dbReference type="ChEBI" id="CHEBI:57586"/>
    </cofactor>
</comment>
<dbReference type="SUPFAM" id="SSF160467">
    <property type="entry name" value="PH0987 N-terminal domain-like"/>
    <property type="match status" value="1"/>
</dbReference>
<dbReference type="GO" id="GO:0005524">
    <property type="term" value="F:ATP binding"/>
    <property type="evidence" value="ECO:0007669"/>
    <property type="project" value="UniProtKB-UniRule"/>
</dbReference>
<dbReference type="Gene3D" id="3.30.1360.40">
    <property type="match status" value="1"/>
</dbReference>
<feature type="domain" description="Lipoyl-binding" evidence="9">
    <location>
        <begin position="1153"/>
        <end position="1235"/>
    </location>
</feature>
<dbReference type="GO" id="GO:0046872">
    <property type="term" value="F:metal ion binding"/>
    <property type="evidence" value="ECO:0007669"/>
    <property type="project" value="InterPro"/>
</dbReference>
<gene>
    <name evidence="12" type="ORF">EV356DRAFT_450741</name>
</gene>
<dbReference type="SMART" id="SM00797">
    <property type="entry name" value="AHS2"/>
    <property type="match status" value="1"/>
</dbReference>
<name>A0A6A6H2M4_VIRVR</name>
<dbReference type="InterPro" id="IPR001882">
    <property type="entry name" value="Biotin_BS"/>
</dbReference>
<keyword evidence="13" id="KW-1185">Reference proteome</keyword>
<reference evidence="12" key="1">
    <citation type="journal article" date="2020" name="Stud. Mycol.">
        <title>101 Dothideomycetes genomes: a test case for predicting lifestyles and emergence of pathogens.</title>
        <authorList>
            <person name="Haridas S."/>
            <person name="Albert R."/>
            <person name="Binder M."/>
            <person name="Bloem J."/>
            <person name="Labutti K."/>
            <person name="Salamov A."/>
            <person name="Andreopoulos B."/>
            <person name="Baker S."/>
            <person name="Barry K."/>
            <person name="Bills G."/>
            <person name="Bluhm B."/>
            <person name="Cannon C."/>
            <person name="Castanera R."/>
            <person name="Culley D."/>
            <person name="Daum C."/>
            <person name="Ezra D."/>
            <person name="Gonzalez J."/>
            <person name="Henrissat B."/>
            <person name="Kuo A."/>
            <person name="Liang C."/>
            <person name="Lipzen A."/>
            <person name="Lutzoni F."/>
            <person name="Magnuson J."/>
            <person name="Mondo S."/>
            <person name="Nolan M."/>
            <person name="Ohm R."/>
            <person name="Pangilinan J."/>
            <person name="Park H.-J."/>
            <person name="Ramirez L."/>
            <person name="Alfaro M."/>
            <person name="Sun H."/>
            <person name="Tritt A."/>
            <person name="Yoshinaga Y."/>
            <person name="Zwiers L.-H."/>
            <person name="Turgeon B."/>
            <person name="Goodwin S."/>
            <person name="Spatafora J."/>
            <person name="Crous P."/>
            <person name="Grigoriev I."/>
        </authorList>
    </citation>
    <scope>NUCLEOTIDE SEQUENCE</scope>
    <source>
        <strain evidence="12">Tuck. ex Michener</strain>
    </source>
</reference>
<dbReference type="PANTHER" id="PTHR18866:SF128">
    <property type="entry name" value="UREA AMIDOLYASE"/>
    <property type="match status" value="1"/>
</dbReference>
<evidence type="ECO:0000259" key="9">
    <source>
        <dbReference type="PROSITE" id="PS50968"/>
    </source>
</evidence>
<dbReference type="InterPro" id="IPR000089">
    <property type="entry name" value="Biotin_lipoyl"/>
</dbReference>
<dbReference type="PROSITE" id="PS50979">
    <property type="entry name" value="BC"/>
    <property type="match status" value="1"/>
</dbReference>
<dbReference type="SUPFAM" id="SSF56059">
    <property type="entry name" value="Glutathione synthetase ATP-binding domain-like"/>
    <property type="match status" value="1"/>
</dbReference>
<dbReference type="SUPFAM" id="SSF52440">
    <property type="entry name" value="PreATP-grasp domain"/>
    <property type="match status" value="1"/>
</dbReference>
<dbReference type="InterPro" id="IPR003833">
    <property type="entry name" value="CT_C_D"/>
</dbReference>
<keyword evidence="4" id="KW-0378">Hydrolase</keyword>
<dbReference type="InterPro" id="IPR005482">
    <property type="entry name" value="Biotin_COase_C"/>
</dbReference>
<evidence type="ECO:0000256" key="5">
    <source>
        <dbReference type="ARBA" id="ARBA00022840"/>
    </source>
</evidence>
<dbReference type="PROSITE" id="PS50968">
    <property type="entry name" value="BIOTINYL_LIPOYL"/>
    <property type="match status" value="1"/>
</dbReference>
<evidence type="ECO:0000256" key="6">
    <source>
        <dbReference type="ARBA" id="ARBA00023267"/>
    </source>
</evidence>
<proteinExistence type="predicted"/>
<dbReference type="InterPro" id="IPR016185">
    <property type="entry name" value="PreATP-grasp_dom_sf"/>
</dbReference>
<dbReference type="PROSITE" id="PS00866">
    <property type="entry name" value="CPSASE_1"/>
    <property type="match status" value="1"/>
</dbReference>
<evidence type="ECO:0008006" key="14">
    <source>
        <dbReference type="Google" id="ProtNLM"/>
    </source>
</evidence>
<dbReference type="Gene3D" id="2.40.100.10">
    <property type="entry name" value="Cyclophilin-like"/>
    <property type="match status" value="2"/>
</dbReference>
<evidence type="ECO:0000259" key="10">
    <source>
        <dbReference type="PROSITE" id="PS50975"/>
    </source>
</evidence>
<dbReference type="InterPro" id="IPR029000">
    <property type="entry name" value="Cyclophilin-like_dom_sf"/>
</dbReference>
<dbReference type="InterPro" id="IPR011764">
    <property type="entry name" value="Biotin_carboxylation_dom"/>
</dbReference>
<dbReference type="Pfam" id="PF02682">
    <property type="entry name" value="CT_C_D"/>
    <property type="match status" value="1"/>
</dbReference>
<dbReference type="InterPro" id="IPR005479">
    <property type="entry name" value="CPAse_ATP-bd"/>
</dbReference>
<evidence type="ECO:0000256" key="2">
    <source>
        <dbReference type="ARBA" id="ARBA00022598"/>
    </source>
</evidence>
<sequence length="1237" mass="135874">MQKINSLLIANRGEIAVRLAQTGKKLGIRTISVYSEADAASSHVKAANEAVLLSGNSSTVYTDGEQIVRIAKEKRVDAIIPGYGFLSENAEFARQVKDADIAWVGPSPEAIEAFGIKHVARDLAEKAGVPIVPGTKGLVDNEDDAVEAAQSLSFPVMLKATGGGGGMGLVTCSTAEEVKNGFETVKSRGQTLFKNAGVFIERYYPSSRHIEVQIFGNGQGEAIHFGERECSIQRRHQKVIEECPSPFVEKHEGMREKLGDAAVSLAKSIKYGSAGTIEYLVDDNTGDFFFLEMNTRLQVEHGITELCYNVDLVELMLKQADAELAGTGGMSVEELQALQPKGPNGAAIEARVYAENPLRNYAPSPGLLQEVEWKELEGSRIDTWVFTGSNVTPNYDPLIAKVMHHAPSRDRAIRGIHNLLSESRICGPPTNLEFLATIVTNQDFESGRTLTNFLDSFTFHASAIDVLSGGSYTLIQDLTGRPAVGKGIPHSGALDPVALSIGNMLVGNSRSTEGLEITLSGPELRFVGPAIIALCGADMDASIDGTPFPMWTRRRICAGQKLNIGKTTAGGCRSYLAVHGGFPSVATCFGSKSTSPVVNIGGYQGRCLAPGDLLAIAKILPDHLLHDVILPKHLRPSYTNNWEIMAMVGPHDEGYIDPQGIEMIYNTQWKVSHNASRSAIRLVGPIPKWARKDGGEGGAHPSNVVEYGYNRGAMNFTGDEPCIFSEDCPNFGGFISSTTVIRAEFWKLGQIRAGDMIRYRRVSLVDALVARGSLDEVLDAIENSLSEDKDLSSVSVKYPSAVESDDWGKSIISEREAKGNQPAIRYRQGGDDYLIVQYGFEQFDLNHRCRVSALESALRSTTTPTSIQTHLINTVGCCTTLTIFYNGFALSRFELVTHLQALEARLGDLSTTKVPCRRFRLPITFHSREQDEATARYMANQRPHAPYLPDNLAFVARNNALTSDQLKHIYLTQTFMAVVVGFFCGNTVSLPVDPRCRLSAPKMNPSRVFTPAGTVGWAGSCMSIYPVDSPGGYQMTGRTIPIFDLYGAKPGFAENRPWLFRDFDLLTYYEVDEEEMRDLLRKWKTGRWLWSWEEIEFDMEEHNRLLVETKEEVKVIRERQAAAQEEMNQAEEESLRRWREEKAKNKVDEATVEKLLDDSSILTVEAPVDANVWKVEVEEGKLVKPGQSVVVLEAMKLEIAVKAPNDATTGTTVVEKLLVMPGDTVKAGGKLALLRRT</sequence>
<dbReference type="Pfam" id="PF00289">
    <property type="entry name" value="Biotin_carb_N"/>
    <property type="match status" value="1"/>
</dbReference>
<dbReference type="PROSITE" id="PS50975">
    <property type="entry name" value="ATP_GRASP"/>
    <property type="match status" value="1"/>
</dbReference>
<protein>
    <recommendedName>
        <fullName evidence="14">Urea carboxylase</fullName>
    </recommendedName>
</protein>
<dbReference type="SUPFAM" id="SSF50891">
    <property type="entry name" value="Cyclophilin-like"/>
    <property type="match status" value="2"/>
</dbReference>
<dbReference type="CDD" id="cd06850">
    <property type="entry name" value="biotinyl_domain"/>
    <property type="match status" value="1"/>
</dbReference>
<dbReference type="GO" id="GO:0016787">
    <property type="term" value="F:hydrolase activity"/>
    <property type="evidence" value="ECO:0007669"/>
    <property type="project" value="UniProtKB-KW"/>
</dbReference>
<dbReference type="Pfam" id="PF02786">
    <property type="entry name" value="CPSase_L_D2"/>
    <property type="match status" value="1"/>
</dbReference>
<dbReference type="SMART" id="SM00878">
    <property type="entry name" value="Biotin_carb_C"/>
    <property type="match status" value="1"/>
</dbReference>
<evidence type="ECO:0000256" key="4">
    <source>
        <dbReference type="ARBA" id="ARBA00022801"/>
    </source>
</evidence>
<evidence type="ECO:0000256" key="8">
    <source>
        <dbReference type="SAM" id="Coils"/>
    </source>
</evidence>
<evidence type="ECO:0000313" key="13">
    <source>
        <dbReference type="Proteomes" id="UP000800092"/>
    </source>
</evidence>
<feature type="coiled-coil region" evidence="8">
    <location>
        <begin position="1099"/>
        <end position="1141"/>
    </location>
</feature>
<feature type="domain" description="ATP-grasp" evidence="10">
    <location>
        <begin position="121"/>
        <end position="321"/>
    </location>
</feature>
<dbReference type="PANTHER" id="PTHR18866">
    <property type="entry name" value="CARBOXYLASE:PYRUVATE/ACETYL-COA/PROPIONYL-COA CARBOXYLASE"/>
    <property type="match status" value="1"/>
</dbReference>
<feature type="domain" description="Biotin carboxylation" evidence="11">
    <location>
        <begin position="3"/>
        <end position="459"/>
    </location>
</feature>
<dbReference type="OrthoDB" id="196847at2759"/>
<dbReference type="AlphaFoldDB" id="A0A6A6H2M4"/>
<dbReference type="GO" id="GO:0016874">
    <property type="term" value="F:ligase activity"/>
    <property type="evidence" value="ECO:0007669"/>
    <property type="project" value="UniProtKB-KW"/>
</dbReference>
<evidence type="ECO:0000256" key="7">
    <source>
        <dbReference type="PROSITE-ProRule" id="PRU00409"/>
    </source>
</evidence>
<dbReference type="SUPFAM" id="SSF51230">
    <property type="entry name" value="Single hybrid motif"/>
    <property type="match status" value="1"/>
</dbReference>
<dbReference type="EMBL" id="ML991819">
    <property type="protein sequence ID" value="KAF2232121.1"/>
    <property type="molecule type" value="Genomic_DNA"/>
</dbReference>